<keyword evidence="3 6" id="KW-0812">Transmembrane</keyword>
<feature type="transmembrane region" description="Helical" evidence="6">
    <location>
        <begin position="274"/>
        <end position="297"/>
    </location>
</feature>
<feature type="transmembrane region" description="Helical" evidence="6">
    <location>
        <begin position="12"/>
        <end position="28"/>
    </location>
</feature>
<comment type="caution">
    <text evidence="7">The sequence shown here is derived from an EMBL/GenBank/DDBJ whole genome shotgun (WGS) entry which is preliminary data.</text>
</comment>
<name>A0ABU5VNI4_9BACT</name>
<feature type="transmembrane region" description="Helical" evidence="6">
    <location>
        <begin position="157"/>
        <end position="176"/>
    </location>
</feature>
<dbReference type="Proteomes" id="UP001302274">
    <property type="component" value="Unassembled WGS sequence"/>
</dbReference>
<keyword evidence="8" id="KW-1185">Reference proteome</keyword>
<feature type="transmembrane region" description="Helical" evidence="6">
    <location>
        <begin position="80"/>
        <end position="102"/>
    </location>
</feature>
<feature type="transmembrane region" description="Helical" evidence="6">
    <location>
        <begin position="123"/>
        <end position="145"/>
    </location>
</feature>
<dbReference type="RefSeq" id="WP_323574029.1">
    <property type="nucleotide sequence ID" value="NZ_JAYGJQ010000001.1"/>
</dbReference>
<evidence type="ECO:0000313" key="8">
    <source>
        <dbReference type="Proteomes" id="UP001302274"/>
    </source>
</evidence>
<evidence type="ECO:0000256" key="2">
    <source>
        <dbReference type="ARBA" id="ARBA00022475"/>
    </source>
</evidence>
<protein>
    <submittedName>
        <fullName evidence="7">Lysylphosphatidylglycerol synthase transmembrane domain-containing protein</fullName>
    </submittedName>
</protein>
<comment type="subcellular location">
    <subcellularLocation>
        <location evidence="1">Cell membrane</location>
        <topology evidence="1">Multi-pass membrane protein</topology>
    </subcellularLocation>
</comment>
<dbReference type="PANTHER" id="PTHR39087">
    <property type="entry name" value="UPF0104 MEMBRANE PROTEIN MJ1595"/>
    <property type="match status" value="1"/>
</dbReference>
<evidence type="ECO:0000256" key="6">
    <source>
        <dbReference type="SAM" id="Phobius"/>
    </source>
</evidence>
<evidence type="ECO:0000256" key="5">
    <source>
        <dbReference type="ARBA" id="ARBA00023136"/>
    </source>
</evidence>
<keyword evidence="2" id="KW-1003">Cell membrane</keyword>
<organism evidence="7 8">
    <name type="scientific">Bacteriovorax antarcticus</name>
    <dbReference type="NCBI Taxonomy" id="3088717"/>
    <lineage>
        <taxon>Bacteria</taxon>
        <taxon>Pseudomonadati</taxon>
        <taxon>Bdellovibrionota</taxon>
        <taxon>Bacteriovoracia</taxon>
        <taxon>Bacteriovoracales</taxon>
        <taxon>Bacteriovoracaceae</taxon>
        <taxon>Bacteriovorax</taxon>
    </lineage>
</organism>
<proteinExistence type="predicted"/>
<feature type="transmembrane region" description="Helical" evidence="6">
    <location>
        <begin position="40"/>
        <end position="60"/>
    </location>
</feature>
<dbReference type="PANTHER" id="PTHR39087:SF2">
    <property type="entry name" value="UPF0104 MEMBRANE PROTEIN MJ1595"/>
    <property type="match status" value="1"/>
</dbReference>
<feature type="transmembrane region" description="Helical" evidence="6">
    <location>
        <begin position="197"/>
        <end position="223"/>
    </location>
</feature>
<gene>
    <name evidence="7" type="ORF">SHI21_00170</name>
</gene>
<evidence type="ECO:0000256" key="4">
    <source>
        <dbReference type="ARBA" id="ARBA00022989"/>
    </source>
</evidence>
<keyword evidence="4 6" id="KW-1133">Transmembrane helix</keyword>
<feature type="transmembrane region" description="Helical" evidence="6">
    <location>
        <begin position="235"/>
        <end position="254"/>
    </location>
</feature>
<evidence type="ECO:0000313" key="7">
    <source>
        <dbReference type="EMBL" id="MEA9354596.1"/>
    </source>
</evidence>
<accession>A0ABU5VNI4</accession>
<dbReference type="InterPro" id="IPR022791">
    <property type="entry name" value="L-PG_synthase/AglD"/>
</dbReference>
<dbReference type="Pfam" id="PF03706">
    <property type="entry name" value="LPG_synthase_TM"/>
    <property type="match status" value="1"/>
</dbReference>
<reference evidence="7 8" key="1">
    <citation type="submission" date="2023-11" db="EMBL/GenBank/DDBJ databases">
        <title>A Novel Polar Bacteriovorax (B. antarcticus) Isolated from the Biocrust in Antarctica.</title>
        <authorList>
            <person name="Mun W."/>
            <person name="Choi S.Y."/>
            <person name="Mitchell R.J."/>
        </authorList>
    </citation>
    <scope>NUCLEOTIDE SEQUENCE [LARGE SCALE GENOMIC DNA]</scope>
    <source>
        <strain evidence="7 8">PP10</strain>
    </source>
</reference>
<dbReference type="EMBL" id="JAYGJQ010000001">
    <property type="protein sequence ID" value="MEA9354596.1"/>
    <property type="molecule type" value="Genomic_DNA"/>
</dbReference>
<evidence type="ECO:0000256" key="1">
    <source>
        <dbReference type="ARBA" id="ARBA00004651"/>
    </source>
</evidence>
<keyword evidence="5 6" id="KW-0472">Membrane</keyword>
<sequence length="323" mass="36424">MSSRVKKIYHTTLLILSIVLIVGVIVYIKQSPITINQLKNLHPGYMVALIALHALGFWFLGFTQAMPLKKHSIEIKTSEWYGLSVVAELFNMILPANGGTGVRMMYLKDKKNLPIRQFLSMNFAVILTGFTMLGIFGSLYFQYVLNKNDEVFKLLDSLFIALALSGIMLLVFSEVLGKVFKIKRKYSPKIYLFDTKFAFKATAVWFAFFALYPLKIYLSFLAIGVQIGASESFEISLILLVASFFQVLPGNIGVKELITAYISSHYGIKFETALLASLIDRGVLLLFLLPVGFYFYWELFLDAAIPKIAIPFLRPSQSEQTSP</sequence>
<evidence type="ECO:0000256" key="3">
    <source>
        <dbReference type="ARBA" id="ARBA00022692"/>
    </source>
</evidence>